<evidence type="ECO:0000256" key="1">
    <source>
        <dbReference type="SAM" id="MobiDB-lite"/>
    </source>
</evidence>
<feature type="compositionally biased region" description="Low complexity" evidence="1">
    <location>
        <begin position="7"/>
        <end position="34"/>
    </location>
</feature>
<gene>
    <name evidence="2" type="ORF">AB852_14645</name>
</gene>
<protein>
    <submittedName>
        <fullName evidence="2">Uncharacterized protein</fullName>
    </submittedName>
</protein>
<proteinExistence type="predicted"/>
<keyword evidence="3" id="KW-1185">Reference proteome</keyword>
<sequence>MLMILPGVGSRESGVGSRESGVGSGDGSRAVPTYGVTVGATPATVTLPSGDQGAPLYRELGFTDRPDPALYWRP</sequence>
<comment type="caution">
    <text evidence="2">The sequence shown here is derived from an EMBL/GenBank/DDBJ whole genome shotgun (WGS) entry which is preliminary data.</text>
</comment>
<reference evidence="2 3" key="1">
    <citation type="submission" date="2015-06" db="EMBL/GenBank/DDBJ databases">
        <title>Cloning and characterization of the uncialamcin biosynthetic gene cluster.</title>
        <authorList>
            <person name="Yan X."/>
            <person name="Huang T."/>
            <person name="Ge H."/>
            <person name="Shen B."/>
        </authorList>
    </citation>
    <scope>NUCLEOTIDE SEQUENCE [LARGE SCALE GENOMIC DNA]</scope>
    <source>
        <strain evidence="2 3">DCA2648</strain>
    </source>
</reference>
<evidence type="ECO:0000313" key="3">
    <source>
        <dbReference type="Proteomes" id="UP000186455"/>
    </source>
</evidence>
<name>A0A1Q4V7X7_9ACTN</name>
<dbReference type="EMBL" id="LFBV01000003">
    <property type="protein sequence ID" value="OKH93924.1"/>
    <property type="molecule type" value="Genomic_DNA"/>
</dbReference>
<dbReference type="Proteomes" id="UP000186455">
    <property type="component" value="Unassembled WGS sequence"/>
</dbReference>
<organism evidence="2 3">
    <name type="scientific">Streptomyces uncialis</name>
    <dbReference type="NCBI Taxonomy" id="1048205"/>
    <lineage>
        <taxon>Bacteria</taxon>
        <taxon>Bacillati</taxon>
        <taxon>Actinomycetota</taxon>
        <taxon>Actinomycetes</taxon>
        <taxon>Kitasatosporales</taxon>
        <taxon>Streptomycetaceae</taxon>
        <taxon>Streptomyces</taxon>
    </lineage>
</organism>
<accession>A0A1Q4V7X7</accession>
<dbReference type="STRING" id="1048205.AB852_14645"/>
<dbReference type="AlphaFoldDB" id="A0A1Q4V7X7"/>
<feature type="region of interest" description="Disordered" evidence="1">
    <location>
        <begin position="1"/>
        <end position="34"/>
    </location>
</feature>
<evidence type="ECO:0000313" key="2">
    <source>
        <dbReference type="EMBL" id="OKH93924.1"/>
    </source>
</evidence>